<evidence type="ECO:0008006" key="4">
    <source>
        <dbReference type="Google" id="ProtNLM"/>
    </source>
</evidence>
<dbReference type="AlphaFoldDB" id="A0A3D9ZV58"/>
<dbReference type="Proteomes" id="UP000256913">
    <property type="component" value="Unassembled WGS sequence"/>
</dbReference>
<dbReference type="RefSeq" id="WP_116071871.1">
    <property type="nucleotide sequence ID" value="NZ_BONB01000081.1"/>
</dbReference>
<accession>A0A3D9ZV58</accession>
<proteinExistence type="predicted"/>
<dbReference type="EMBL" id="QUMQ01000001">
    <property type="protein sequence ID" value="REG00383.1"/>
    <property type="molecule type" value="Genomic_DNA"/>
</dbReference>
<comment type="caution">
    <text evidence="2">The sequence shown here is derived from an EMBL/GenBank/DDBJ whole genome shotgun (WGS) entry which is preliminary data.</text>
</comment>
<evidence type="ECO:0000256" key="1">
    <source>
        <dbReference type="SAM" id="SignalP"/>
    </source>
</evidence>
<sequence>MRRGIATVFVLAVVGLGAAACGSGGDAADSLPTSGADAGVVDVKAVATVNACKEAIADSDARQQELADSLDELSRADNADEAAPIDKAVDYTMQWWANQLTLLSGRDIDSIVKTTLTDAATTITKLNDPKRKTTLRQAMPTLEGIPTTIKNVCL</sequence>
<dbReference type="PROSITE" id="PS51257">
    <property type="entry name" value="PROKAR_LIPOPROTEIN"/>
    <property type="match status" value="1"/>
</dbReference>
<keyword evidence="1" id="KW-0732">Signal</keyword>
<feature type="signal peptide" evidence="1">
    <location>
        <begin position="1"/>
        <end position="19"/>
    </location>
</feature>
<name>A0A3D9ZV58_9ACTN</name>
<evidence type="ECO:0000313" key="3">
    <source>
        <dbReference type="Proteomes" id="UP000256913"/>
    </source>
</evidence>
<keyword evidence="3" id="KW-1185">Reference proteome</keyword>
<dbReference type="OrthoDB" id="9841996at2"/>
<organism evidence="2 3">
    <name type="scientific">Asanoa ferruginea</name>
    <dbReference type="NCBI Taxonomy" id="53367"/>
    <lineage>
        <taxon>Bacteria</taxon>
        <taxon>Bacillati</taxon>
        <taxon>Actinomycetota</taxon>
        <taxon>Actinomycetes</taxon>
        <taxon>Micromonosporales</taxon>
        <taxon>Micromonosporaceae</taxon>
        <taxon>Asanoa</taxon>
    </lineage>
</organism>
<reference evidence="2 3" key="1">
    <citation type="submission" date="2018-08" db="EMBL/GenBank/DDBJ databases">
        <title>Sequencing the genomes of 1000 actinobacteria strains.</title>
        <authorList>
            <person name="Klenk H.-P."/>
        </authorList>
    </citation>
    <scope>NUCLEOTIDE SEQUENCE [LARGE SCALE GENOMIC DNA]</scope>
    <source>
        <strain evidence="2 3">DSM 44099</strain>
    </source>
</reference>
<protein>
    <recommendedName>
        <fullName evidence="4">Lipoprotein</fullName>
    </recommendedName>
</protein>
<feature type="chain" id="PRO_5038643118" description="Lipoprotein" evidence="1">
    <location>
        <begin position="20"/>
        <end position="154"/>
    </location>
</feature>
<evidence type="ECO:0000313" key="2">
    <source>
        <dbReference type="EMBL" id="REG00383.1"/>
    </source>
</evidence>
<gene>
    <name evidence="2" type="ORF">DFJ67_6435</name>
</gene>